<dbReference type="PANTHER" id="PTHR48070">
    <property type="entry name" value="ESTERASE OVCA2"/>
    <property type="match status" value="1"/>
</dbReference>
<dbReference type="EMBL" id="JYKN01002609">
    <property type="protein sequence ID" value="KKK15730.1"/>
    <property type="molecule type" value="Genomic_DNA"/>
</dbReference>
<comment type="caution">
    <text evidence="3">The sequence shown here is derived from an EMBL/GenBank/DDBJ whole genome shotgun (WGS) entry which is preliminary data.</text>
</comment>
<organism evidence="3 4">
    <name type="scientific">Aspergillus ochraceoroseus</name>
    <dbReference type="NCBI Taxonomy" id="138278"/>
    <lineage>
        <taxon>Eukaryota</taxon>
        <taxon>Fungi</taxon>
        <taxon>Dikarya</taxon>
        <taxon>Ascomycota</taxon>
        <taxon>Pezizomycotina</taxon>
        <taxon>Eurotiomycetes</taxon>
        <taxon>Eurotiomycetidae</taxon>
        <taxon>Eurotiales</taxon>
        <taxon>Aspergillaceae</taxon>
        <taxon>Aspergillus</taxon>
        <taxon>Aspergillus subgen. Nidulantes</taxon>
    </lineage>
</organism>
<dbReference type="Proteomes" id="UP000034947">
    <property type="component" value="Unassembled WGS sequence"/>
</dbReference>
<name>A0A0F8WCZ3_9EURO</name>
<dbReference type="GO" id="GO:0005737">
    <property type="term" value="C:cytoplasm"/>
    <property type="evidence" value="ECO:0007669"/>
    <property type="project" value="TreeGrafter"/>
</dbReference>
<dbReference type="GO" id="GO:0016787">
    <property type="term" value="F:hydrolase activity"/>
    <property type="evidence" value="ECO:0007669"/>
    <property type="project" value="UniProtKB-KW"/>
</dbReference>
<evidence type="ECO:0000259" key="2">
    <source>
        <dbReference type="Pfam" id="PF03959"/>
    </source>
</evidence>
<dbReference type="PANTHER" id="PTHR48070:SF4">
    <property type="entry name" value="ESTERASE ALNB"/>
    <property type="match status" value="1"/>
</dbReference>
<dbReference type="Gene3D" id="3.40.50.1820">
    <property type="entry name" value="alpha/beta hydrolase"/>
    <property type="match status" value="1"/>
</dbReference>
<proteinExistence type="predicted"/>
<sequence>MPLRLLCLHGWGTNINILQSQLSALISDLHQDNTATFYLIEGEVDSVPGPGIEGFHEGPYYSYYHFPQPLSTPSEAATESLLHAYDRLYRVLAEDGPFDGLLGFSHGGTLAAGFLIHHAKLHPHSDPPVRCAVFINALPPFRMDAADPGSDPASDPVPVVDEDLHGYINIPTVSVGGAKDPLCRYSVALHRLCHSALATWVLHGRGHDVPRDRRDVALIAAAIRKLAVQVQVRVSMGCW</sequence>
<dbReference type="OrthoDB" id="414698at2759"/>
<dbReference type="AlphaFoldDB" id="A0A0F8WCZ3"/>
<gene>
    <name evidence="3" type="ORF">AOCH_002044</name>
</gene>
<dbReference type="SUPFAM" id="SSF53474">
    <property type="entry name" value="alpha/beta-Hydrolases"/>
    <property type="match status" value="1"/>
</dbReference>
<dbReference type="GO" id="GO:0005634">
    <property type="term" value="C:nucleus"/>
    <property type="evidence" value="ECO:0007669"/>
    <property type="project" value="TreeGrafter"/>
</dbReference>
<dbReference type="InterPro" id="IPR029058">
    <property type="entry name" value="AB_hydrolase_fold"/>
</dbReference>
<evidence type="ECO:0000313" key="4">
    <source>
        <dbReference type="Proteomes" id="UP000034947"/>
    </source>
</evidence>
<dbReference type="InterPro" id="IPR050593">
    <property type="entry name" value="LovG"/>
</dbReference>
<evidence type="ECO:0000256" key="1">
    <source>
        <dbReference type="ARBA" id="ARBA00022801"/>
    </source>
</evidence>
<evidence type="ECO:0000313" key="3">
    <source>
        <dbReference type="EMBL" id="KKK15730.1"/>
    </source>
</evidence>
<keyword evidence="4" id="KW-1185">Reference proteome</keyword>
<keyword evidence="1" id="KW-0378">Hydrolase</keyword>
<protein>
    <recommendedName>
        <fullName evidence="2">Serine hydrolase domain-containing protein</fullName>
    </recommendedName>
</protein>
<dbReference type="GO" id="GO:0019748">
    <property type="term" value="P:secondary metabolic process"/>
    <property type="evidence" value="ECO:0007669"/>
    <property type="project" value="TreeGrafter"/>
</dbReference>
<dbReference type="VEuPathDB" id="FungiDB:P175DRAFT_0528521"/>
<accession>A0A0F8WCZ3</accession>
<reference evidence="3 4" key="1">
    <citation type="submission" date="2015-02" db="EMBL/GenBank/DDBJ databases">
        <title>Draft Genome Sequences of Two Closely-Related Aflatoxigenic Aspergillus Species Obtained from the Cote d'Ivoire.</title>
        <authorList>
            <person name="Moore G.G."/>
            <person name="Beltz S.B."/>
            <person name="Mack B.M."/>
        </authorList>
    </citation>
    <scope>NUCLEOTIDE SEQUENCE [LARGE SCALE GENOMIC DNA]</scope>
    <source>
        <strain evidence="3 4">SRRC1432</strain>
    </source>
</reference>
<dbReference type="Pfam" id="PF03959">
    <property type="entry name" value="FSH1"/>
    <property type="match status" value="1"/>
</dbReference>
<dbReference type="InterPro" id="IPR005645">
    <property type="entry name" value="FSH-like_dom"/>
</dbReference>
<feature type="domain" description="Serine hydrolase" evidence="2">
    <location>
        <begin position="3"/>
        <end position="215"/>
    </location>
</feature>